<organism evidence="4 5">
    <name type="scientific">Alienimonas californiensis</name>
    <dbReference type="NCBI Taxonomy" id="2527989"/>
    <lineage>
        <taxon>Bacteria</taxon>
        <taxon>Pseudomonadati</taxon>
        <taxon>Planctomycetota</taxon>
        <taxon>Planctomycetia</taxon>
        <taxon>Planctomycetales</taxon>
        <taxon>Planctomycetaceae</taxon>
        <taxon>Alienimonas</taxon>
    </lineage>
</organism>
<keyword evidence="1" id="KW-0175">Coiled coil</keyword>
<protein>
    <submittedName>
        <fullName evidence="4">Multidrug resistance protein MdtE</fullName>
    </submittedName>
</protein>
<dbReference type="GO" id="GO:1990281">
    <property type="term" value="C:efflux pump complex"/>
    <property type="evidence" value="ECO:0007669"/>
    <property type="project" value="TreeGrafter"/>
</dbReference>
<dbReference type="GO" id="GO:0015562">
    <property type="term" value="F:efflux transmembrane transporter activity"/>
    <property type="evidence" value="ECO:0007669"/>
    <property type="project" value="TreeGrafter"/>
</dbReference>
<sequence>MSDTATPVMMPTGPKDDLYNRPAKKTAEPASARTPEPPATDPPAAATNRADAGDDAVPDRYARPPKSDRRKIVDGAFSLALVAAGVTALVVLKNLKEPARPVNRVSPAPLVEVADVTRHVGGLDVLSDGIVVPYRLVNVGAEVGGRVVSMDPALRSGRYVTAGQPLLTIDPETYRLEVKRLGAEVRSAESSLAELAVQTENAKASVLIARKDAELAEAETAREERLLQQRSGSQAAVEQARRAELQAKDKLQTAANSLRLLNAQKERLEVQKELTETNLERAQLDLDRTVVTSPVDGVIVTSDVERGSQVQQGGALFTVSDSDKAEVRTNLRVKDVAWILAHPPEGTRATDRTPGLSAAAAAYALPSVPVTVNYELAGNTYTWRGTLSRVDGAGLDERTRTVPCLVQVDDPQSVSMAGGSGALPIAAPPTLATGMYVNVQVHTEPAEALLEVPEEAVRPGNRVWAVRDGKLMIVELPVAAIVGGKVLIPPTGAALQPGDRVVTSPLPSATPGMSVRVAGDPTNEGGGAKAEGGGDAAAPVPGPSGVAAAEGESPAQTAGG</sequence>
<feature type="compositionally biased region" description="Basic and acidic residues" evidence="2">
    <location>
        <begin position="57"/>
        <end position="67"/>
    </location>
</feature>
<name>A0A517P4Z3_9PLAN</name>
<dbReference type="InterPro" id="IPR058625">
    <property type="entry name" value="MdtA-like_BSH"/>
</dbReference>
<dbReference type="OrthoDB" id="233363at2"/>
<dbReference type="Gene3D" id="2.40.420.20">
    <property type="match status" value="1"/>
</dbReference>
<dbReference type="Proteomes" id="UP000318741">
    <property type="component" value="Chromosome"/>
</dbReference>
<dbReference type="EMBL" id="CP036265">
    <property type="protein sequence ID" value="QDT14439.1"/>
    <property type="molecule type" value="Genomic_DNA"/>
</dbReference>
<evidence type="ECO:0000256" key="1">
    <source>
        <dbReference type="SAM" id="Coils"/>
    </source>
</evidence>
<evidence type="ECO:0000259" key="3">
    <source>
        <dbReference type="Pfam" id="PF25917"/>
    </source>
</evidence>
<feature type="domain" description="Multidrug resistance protein MdtA-like barrel-sandwich hybrid" evidence="3">
    <location>
        <begin position="135"/>
        <end position="319"/>
    </location>
</feature>
<dbReference type="Gene3D" id="2.40.30.170">
    <property type="match status" value="1"/>
</dbReference>
<feature type="compositionally biased region" description="Gly residues" evidence="2">
    <location>
        <begin position="524"/>
        <end position="535"/>
    </location>
</feature>
<dbReference type="PANTHER" id="PTHR30469:SF33">
    <property type="entry name" value="SLR1207 PROTEIN"/>
    <property type="match status" value="1"/>
</dbReference>
<feature type="coiled-coil region" evidence="1">
    <location>
        <begin position="251"/>
        <end position="285"/>
    </location>
</feature>
<dbReference type="RefSeq" id="WP_145357276.1">
    <property type="nucleotide sequence ID" value="NZ_CP036265.1"/>
</dbReference>
<dbReference type="AlphaFoldDB" id="A0A517P4Z3"/>
<dbReference type="SUPFAM" id="SSF111369">
    <property type="entry name" value="HlyD-like secretion proteins"/>
    <property type="match status" value="2"/>
</dbReference>
<feature type="region of interest" description="Disordered" evidence="2">
    <location>
        <begin position="505"/>
        <end position="560"/>
    </location>
</feature>
<feature type="region of interest" description="Disordered" evidence="2">
    <location>
        <begin position="1"/>
        <end position="67"/>
    </location>
</feature>
<dbReference type="Gene3D" id="1.10.287.470">
    <property type="entry name" value="Helix hairpin bin"/>
    <property type="match status" value="1"/>
</dbReference>
<evidence type="ECO:0000313" key="4">
    <source>
        <dbReference type="EMBL" id="QDT14439.1"/>
    </source>
</evidence>
<dbReference type="KEGG" id="acaf:CA12_05120"/>
<evidence type="ECO:0000256" key="2">
    <source>
        <dbReference type="SAM" id="MobiDB-lite"/>
    </source>
</evidence>
<dbReference type="Pfam" id="PF25917">
    <property type="entry name" value="BSH_RND"/>
    <property type="match status" value="1"/>
</dbReference>
<feature type="compositionally biased region" description="Low complexity" evidence="2">
    <location>
        <begin position="536"/>
        <end position="553"/>
    </location>
</feature>
<accession>A0A517P4Z3</accession>
<keyword evidence="5" id="KW-1185">Reference proteome</keyword>
<gene>
    <name evidence="4" type="primary">mdtE</name>
    <name evidence="4" type="ORF">CA12_05120</name>
</gene>
<reference evidence="4 5" key="1">
    <citation type="submission" date="2019-02" db="EMBL/GenBank/DDBJ databases">
        <title>Deep-cultivation of Planctomycetes and their phenomic and genomic characterization uncovers novel biology.</title>
        <authorList>
            <person name="Wiegand S."/>
            <person name="Jogler M."/>
            <person name="Boedeker C."/>
            <person name="Pinto D."/>
            <person name="Vollmers J."/>
            <person name="Rivas-Marin E."/>
            <person name="Kohn T."/>
            <person name="Peeters S.H."/>
            <person name="Heuer A."/>
            <person name="Rast P."/>
            <person name="Oberbeckmann S."/>
            <person name="Bunk B."/>
            <person name="Jeske O."/>
            <person name="Meyerdierks A."/>
            <person name="Storesund J.E."/>
            <person name="Kallscheuer N."/>
            <person name="Luecker S."/>
            <person name="Lage O.M."/>
            <person name="Pohl T."/>
            <person name="Merkel B.J."/>
            <person name="Hornburger P."/>
            <person name="Mueller R.-W."/>
            <person name="Bruemmer F."/>
            <person name="Labrenz M."/>
            <person name="Spormann A.M."/>
            <person name="Op den Camp H."/>
            <person name="Overmann J."/>
            <person name="Amann R."/>
            <person name="Jetten M.S.M."/>
            <person name="Mascher T."/>
            <person name="Medema M.H."/>
            <person name="Devos D.P."/>
            <person name="Kaster A.-K."/>
            <person name="Ovreas L."/>
            <person name="Rohde M."/>
            <person name="Galperin M.Y."/>
            <person name="Jogler C."/>
        </authorList>
    </citation>
    <scope>NUCLEOTIDE SEQUENCE [LARGE SCALE GENOMIC DNA]</scope>
    <source>
        <strain evidence="4 5">CA12</strain>
    </source>
</reference>
<dbReference type="Gene3D" id="2.40.50.100">
    <property type="match status" value="1"/>
</dbReference>
<evidence type="ECO:0000313" key="5">
    <source>
        <dbReference type="Proteomes" id="UP000318741"/>
    </source>
</evidence>
<dbReference type="PANTHER" id="PTHR30469">
    <property type="entry name" value="MULTIDRUG RESISTANCE PROTEIN MDTA"/>
    <property type="match status" value="1"/>
</dbReference>
<proteinExistence type="predicted"/>